<sequence length="185" mass="20624">MPPLLRPELYALQPRQGEYVLAYAVNYGYAEELKKVAAAHPDWQLRAFWDHPEHPEPYQAAPNLCFYPLNGAHFLEQLAGAKAFLSTAGFESICEALYLGKPLAVLPVAGQYEQHCNAEELLQLGLGQVVQTFHPGVLMGTASATAATVHYPNQEEAKKIWQAAFQEAATPQAERKREMTEFQLK</sequence>
<reference evidence="1 2" key="1">
    <citation type="submission" date="2012-05" db="EMBL/GenBank/DDBJ databases">
        <title>Genome sequence of Nitritalea halalkaliphila LW7.</title>
        <authorList>
            <person name="Jangir P.K."/>
            <person name="Singh A."/>
            <person name="Shivaji S."/>
            <person name="Sharma R."/>
        </authorList>
    </citation>
    <scope>NUCLEOTIDE SEQUENCE [LARGE SCALE GENOMIC DNA]</scope>
    <source>
        <strain evidence="1 2">LW7</strain>
    </source>
</reference>
<organism evidence="1 2">
    <name type="scientific">Nitritalea halalkaliphila LW7</name>
    <dbReference type="NCBI Taxonomy" id="1189621"/>
    <lineage>
        <taxon>Bacteria</taxon>
        <taxon>Pseudomonadati</taxon>
        <taxon>Bacteroidota</taxon>
        <taxon>Cytophagia</taxon>
        <taxon>Cytophagales</taxon>
        <taxon>Cyclobacteriaceae</taxon>
        <taxon>Nitritalea</taxon>
    </lineage>
</organism>
<evidence type="ECO:0000313" key="2">
    <source>
        <dbReference type="Proteomes" id="UP000005551"/>
    </source>
</evidence>
<dbReference type="PATRIC" id="fig|1189621.3.peg.884"/>
<proteinExistence type="predicted"/>
<accession>I5C927</accession>
<name>I5C927_9BACT</name>
<dbReference type="EMBL" id="AJYA01000008">
    <property type="protein sequence ID" value="EIM78329.1"/>
    <property type="molecule type" value="Genomic_DNA"/>
</dbReference>
<keyword evidence="2" id="KW-1185">Reference proteome</keyword>
<protein>
    <submittedName>
        <fullName evidence="1">Glycosyltransferase</fullName>
    </submittedName>
</protein>
<dbReference type="STRING" id="1189621.A3SI_04262"/>
<dbReference type="AlphaFoldDB" id="I5C927"/>
<dbReference type="Pfam" id="PF13528">
    <property type="entry name" value="Glyco_trans_1_3"/>
    <property type="match status" value="1"/>
</dbReference>
<evidence type="ECO:0000313" key="1">
    <source>
        <dbReference type="EMBL" id="EIM78329.1"/>
    </source>
</evidence>
<gene>
    <name evidence="1" type="ORF">A3SI_04262</name>
</gene>
<dbReference type="GO" id="GO:0016740">
    <property type="term" value="F:transferase activity"/>
    <property type="evidence" value="ECO:0007669"/>
    <property type="project" value="UniProtKB-KW"/>
</dbReference>
<dbReference type="Gene3D" id="3.40.50.2000">
    <property type="entry name" value="Glycogen Phosphorylase B"/>
    <property type="match status" value="1"/>
</dbReference>
<dbReference type="SUPFAM" id="SSF53756">
    <property type="entry name" value="UDP-Glycosyltransferase/glycogen phosphorylase"/>
    <property type="match status" value="1"/>
</dbReference>
<keyword evidence="1" id="KW-0808">Transferase</keyword>
<dbReference type="Proteomes" id="UP000005551">
    <property type="component" value="Unassembled WGS sequence"/>
</dbReference>
<comment type="caution">
    <text evidence="1">The sequence shown here is derived from an EMBL/GenBank/DDBJ whole genome shotgun (WGS) entry which is preliminary data.</text>
</comment>